<dbReference type="EMBL" id="JBJKFK010001728">
    <property type="protein sequence ID" value="KAL3312365.1"/>
    <property type="molecule type" value="Genomic_DNA"/>
</dbReference>
<name>A0ABD2PY71_9PLAT</name>
<sequence length="139" mass="15318">NSLSPPSRVRFIADKIVHLPGYAEPPAGLSEFTPQYSTTEDKPDGPDSVLDSPANAQALDECRESQGAALAFYHSPIHWDALWHPHHQKSALPAFPICCLGSLSDQPMHQRQLVGTQLPHDLGRPHIGFYSRLNILYAS</sequence>
<feature type="non-terminal residue" evidence="2">
    <location>
        <position position="1"/>
    </location>
</feature>
<evidence type="ECO:0000313" key="2">
    <source>
        <dbReference type="EMBL" id="KAL3312365.1"/>
    </source>
</evidence>
<organism evidence="2 3">
    <name type="scientific">Cichlidogyrus casuarinus</name>
    <dbReference type="NCBI Taxonomy" id="1844966"/>
    <lineage>
        <taxon>Eukaryota</taxon>
        <taxon>Metazoa</taxon>
        <taxon>Spiralia</taxon>
        <taxon>Lophotrochozoa</taxon>
        <taxon>Platyhelminthes</taxon>
        <taxon>Monogenea</taxon>
        <taxon>Monopisthocotylea</taxon>
        <taxon>Dactylogyridea</taxon>
        <taxon>Ancyrocephalidae</taxon>
        <taxon>Cichlidogyrus</taxon>
    </lineage>
</organism>
<gene>
    <name evidence="2" type="ORF">Ciccas_009046</name>
</gene>
<proteinExistence type="predicted"/>
<comment type="caution">
    <text evidence="2">The sequence shown here is derived from an EMBL/GenBank/DDBJ whole genome shotgun (WGS) entry which is preliminary data.</text>
</comment>
<keyword evidence="3" id="KW-1185">Reference proteome</keyword>
<evidence type="ECO:0000256" key="1">
    <source>
        <dbReference type="SAM" id="MobiDB-lite"/>
    </source>
</evidence>
<protein>
    <submittedName>
        <fullName evidence="2">Uncharacterized protein</fullName>
    </submittedName>
</protein>
<dbReference type="Proteomes" id="UP001626550">
    <property type="component" value="Unassembled WGS sequence"/>
</dbReference>
<feature type="region of interest" description="Disordered" evidence="1">
    <location>
        <begin position="21"/>
        <end position="54"/>
    </location>
</feature>
<reference evidence="2 3" key="1">
    <citation type="submission" date="2024-11" db="EMBL/GenBank/DDBJ databases">
        <title>Adaptive evolution of stress response genes in parasites aligns with host niche diversity.</title>
        <authorList>
            <person name="Hahn C."/>
            <person name="Resl P."/>
        </authorList>
    </citation>
    <scope>NUCLEOTIDE SEQUENCE [LARGE SCALE GENOMIC DNA]</scope>
    <source>
        <strain evidence="2">EGGRZ-B1_66</strain>
        <tissue evidence="2">Body</tissue>
    </source>
</reference>
<accession>A0ABD2PY71</accession>
<evidence type="ECO:0000313" key="3">
    <source>
        <dbReference type="Proteomes" id="UP001626550"/>
    </source>
</evidence>
<dbReference type="AlphaFoldDB" id="A0ABD2PY71"/>